<evidence type="ECO:0000256" key="3">
    <source>
        <dbReference type="ARBA" id="ARBA00022801"/>
    </source>
</evidence>
<feature type="domain" description="S1 motif" evidence="6">
    <location>
        <begin position="39"/>
        <end position="117"/>
    </location>
</feature>
<evidence type="ECO:0000256" key="2">
    <source>
        <dbReference type="ARBA" id="ARBA00022723"/>
    </source>
</evidence>
<dbReference type="InterPro" id="IPR019307">
    <property type="entry name" value="RNA-bd_AU-1/RNase_E/G"/>
</dbReference>
<dbReference type="NCBIfam" id="TIGR00757">
    <property type="entry name" value="RNaseEG"/>
    <property type="match status" value="1"/>
</dbReference>
<comment type="cofactor">
    <cofactor evidence="1">
        <name>Mg(2+)</name>
        <dbReference type="ChEBI" id="CHEBI:18420"/>
    </cofactor>
</comment>
<organism evidence="7 8">
    <name type="scientific">Marinicrinis sediminis</name>
    <dbReference type="NCBI Taxonomy" id="1652465"/>
    <lineage>
        <taxon>Bacteria</taxon>
        <taxon>Bacillati</taxon>
        <taxon>Bacillota</taxon>
        <taxon>Bacilli</taxon>
        <taxon>Bacillales</taxon>
        <taxon>Paenibacillaceae</taxon>
    </lineage>
</organism>
<dbReference type="Pfam" id="PF10150">
    <property type="entry name" value="RNase_E_G"/>
    <property type="match status" value="1"/>
</dbReference>
<keyword evidence="3" id="KW-0378">Hydrolase</keyword>
<dbReference type="InterPro" id="IPR004659">
    <property type="entry name" value="RNase_E/G"/>
</dbReference>
<dbReference type="PANTHER" id="PTHR30001">
    <property type="entry name" value="RIBONUCLEASE"/>
    <property type="match status" value="1"/>
</dbReference>
<dbReference type="Gene3D" id="2.40.50.140">
    <property type="entry name" value="Nucleic acid-binding proteins"/>
    <property type="match status" value="1"/>
</dbReference>
<proteinExistence type="predicted"/>
<dbReference type="EMBL" id="JBHUMM010000002">
    <property type="protein sequence ID" value="MFD2670477.1"/>
    <property type="molecule type" value="Genomic_DNA"/>
</dbReference>
<gene>
    <name evidence="7" type="ORF">ACFSUC_02500</name>
</gene>
<reference evidence="8" key="1">
    <citation type="journal article" date="2019" name="Int. J. Syst. Evol. Microbiol.">
        <title>The Global Catalogue of Microorganisms (GCM) 10K type strain sequencing project: providing services to taxonomists for standard genome sequencing and annotation.</title>
        <authorList>
            <consortium name="The Broad Institute Genomics Platform"/>
            <consortium name="The Broad Institute Genome Sequencing Center for Infectious Disease"/>
            <person name="Wu L."/>
            <person name="Ma J."/>
        </authorList>
    </citation>
    <scope>NUCLEOTIDE SEQUENCE [LARGE SCALE GENOMIC DNA]</scope>
    <source>
        <strain evidence="8">KCTC 33676</strain>
    </source>
</reference>
<evidence type="ECO:0000256" key="5">
    <source>
        <dbReference type="ARBA" id="ARBA00022884"/>
    </source>
</evidence>
<evidence type="ECO:0000256" key="1">
    <source>
        <dbReference type="ARBA" id="ARBA00001946"/>
    </source>
</evidence>
<keyword evidence="8" id="KW-1185">Reference proteome</keyword>
<dbReference type="PROSITE" id="PS50126">
    <property type="entry name" value="S1"/>
    <property type="match status" value="1"/>
</dbReference>
<dbReference type="SMART" id="SM00316">
    <property type="entry name" value="S1"/>
    <property type="match status" value="1"/>
</dbReference>
<sequence length="418" mass="47954">MKRIVVQQDRERTQIALLEQERLIEFAAEDHEYDGQLLGNYYKGRIVNVLPGMDAAFVDIGLKKNAFLHIDDLLPAHLEKHPKKKPSIEQLVQIGQELLVQVTKEPLGTKGARVTTHYSLPGRWLVYMPHADYVGVSRKIETEEERERLKQFGEQFRQDEEGLILRTAANGVAETSLQTDLEKLRERWHQLSRAVASADAPAQIFQELDMLPRMVRDLFTEDVEEVILNRKQAADEVIRYTSSYSPELAGRVRAENHHALFDKFGIQQEIEQLFQPRVWLKSGGYLHLDHTEALTVFDVNTGKYTGSVELEETVFHTNLEAAEMIARLLRVRDIGGLIIIDFIDMKKEAHREAVFEKLETCMKQDRTKSIVVGWTQLGLLEMTRKKVREHKSELGYSTCPTCAGLGLIQKHIAYLDEV</sequence>
<keyword evidence="4" id="KW-0460">Magnesium</keyword>
<keyword evidence="2" id="KW-0479">Metal-binding</keyword>
<evidence type="ECO:0000256" key="4">
    <source>
        <dbReference type="ARBA" id="ARBA00022842"/>
    </source>
</evidence>
<evidence type="ECO:0000313" key="7">
    <source>
        <dbReference type="EMBL" id="MFD2670477.1"/>
    </source>
</evidence>
<evidence type="ECO:0000313" key="8">
    <source>
        <dbReference type="Proteomes" id="UP001597497"/>
    </source>
</evidence>
<name>A0ABW5R631_9BACL</name>
<comment type="caution">
    <text evidence="7">The sequence shown here is derived from an EMBL/GenBank/DDBJ whole genome shotgun (WGS) entry which is preliminary data.</text>
</comment>
<dbReference type="InterPro" id="IPR012340">
    <property type="entry name" value="NA-bd_OB-fold"/>
</dbReference>
<dbReference type="PANTHER" id="PTHR30001:SF0">
    <property type="entry name" value="RIBONUCLEASE G"/>
    <property type="match status" value="1"/>
</dbReference>
<dbReference type="CDD" id="cd04453">
    <property type="entry name" value="S1_RNase_E"/>
    <property type="match status" value="1"/>
</dbReference>
<dbReference type="Pfam" id="PF00575">
    <property type="entry name" value="S1"/>
    <property type="match status" value="1"/>
</dbReference>
<dbReference type="InterPro" id="IPR003029">
    <property type="entry name" value="S1_domain"/>
</dbReference>
<dbReference type="Proteomes" id="UP001597497">
    <property type="component" value="Unassembled WGS sequence"/>
</dbReference>
<evidence type="ECO:0000259" key="6">
    <source>
        <dbReference type="PROSITE" id="PS50126"/>
    </source>
</evidence>
<dbReference type="SUPFAM" id="SSF50249">
    <property type="entry name" value="Nucleic acid-binding proteins"/>
    <property type="match status" value="1"/>
</dbReference>
<protein>
    <submittedName>
        <fullName evidence="7">Rne/Rng family ribonuclease</fullName>
    </submittedName>
</protein>
<dbReference type="RefSeq" id="WP_379927866.1">
    <property type="nucleotide sequence ID" value="NZ_JBHUMM010000002.1"/>
</dbReference>
<keyword evidence="5" id="KW-0694">RNA-binding</keyword>
<accession>A0ABW5R631</accession>